<dbReference type="PANTHER" id="PTHR34768:SF2">
    <property type="entry name" value="COILED-COIL DOMAIN CONTAINING 89"/>
    <property type="match status" value="1"/>
</dbReference>
<reference evidence="3" key="1">
    <citation type="journal article" date="2023" name="Mol. Biol. Evol.">
        <title>Third-Generation Sequencing Reveals the Adaptive Role of the Epigenome in Three Deep-Sea Polychaetes.</title>
        <authorList>
            <person name="Perez M."/>
            <person name="Aroh O."/>
            <person name="Sun Y."/>
            <person name="Lan Y."/>
            <person name="Juniper S.K."/>
            <person name="Young C.R."/>
            <person name="Angers B."/>
            <person name="Qian P.Y."/>
        </authorList>
    </citation>
    <scope>NUCLEOTIDE SEQUENCE</scope>
    <source>
        <strain evidence="3">P08H-3</strain>
    </source>
</reference>
<feature type="coiled-coil region" evidence="2">
    <location>
        <begin position="68"/>
        <end position="141"/>
    </location>
</feature>
<feature type="coiled-coil region" evidence="2">
    <location>
        <begin position="167"/>
        <end position="324"/>
    </location>
</feature>
<keyword evidence="1 2" id="KW-0175">Coiled coil</keyword>
<dbReference type="AlphaFoldDB" id="A0AAD9MWG5"/>
<accession>A0AAD9MWG5</accession>
<dbReference type="InterPro" id="IPR043450">
    <property type="entry name" value="CCDC89-like"/>
</dbReference>
<dbReference type="Gene3D" id="1.20.58.60">
    <property type="match status" value="1"/>
</dbReference>
<evidence type="ECO:0000313" key="3">
    <source>
        <dbReference type="EMBL" id="KAK2146678.1"/>
    </source>
</evidence>
<dbReference type="PANTHER" id="PTHR34768">
    <property type="entry name" value="COILED-COIL DOMAIN-CONTAINING PROTEIN 89"/>
    <property type="match status" value="1"/>
</dbReference>
<sequence>MKMSSTRNPKDLKQMIEASHGDMNDMQANLAKLKALSEDDKTENALLRGRIDEQSQLIMILKQRADEAVFKVRALERLNEELEEFRDNAEEEFRIQNKKCNMLDARFSDLAHNHEEMIKIKDEYKNRNKDLMRENARLLQDNTRLFSKAIEERDSVIHELEKKVGSLREQSLRYDQHNRELKDTIKETEEKYKCEVKDLRRKLAESEERLKSVTNRLKQTAESKDQMNAEVQKRIQTISKEKDELLDLAMSRGKLIQEKQAENKKLQQNVEQMEKIVREMEAKFEREAAAVNVNLQVRRLRSELEETEERYDELVREYEAFKKHSSGLLHKERELNERLRHLMG</sequence>
<gene>
    <name evidence="3" type="ORF">LSH36_589g00025</name>
</gene>
<dbReference type="Proteomes" id="UP001208570">
    <property type="component" value="Unassembled WGS sequence"/>
</dbReference>
<name>A0AAD9MWG5_9ANNE</name>
<evidence type="ECO:0000256" key="2">
    <source>
        <dbReference type="SAM" id="Coils"/>
    </source>
</evidence>
<protein>
    <recommendedName>
        <fullName evidence="5">Coiled-coil domain-containing protein 89</fullName>
    </recommendedName>
</protein>
<comment type="caution">
    <text evidence="3">The sequence shown here is derived from an EMBL/GenBank/DDBJ whole genome shotgun (WGS) entry which is preliminary data.</text>
</comment>
<organism evidence="3 4">
    <name type="scientific">Paralvinella palmiformis</name>
    <dbReference type="NCBI Taxonomy" id="53620"/>
    <lineage>
        <taxon>Eukaryota</taxon>
        <taxon>Metazoa</taxon>
        <taxon>Spiralia</taxon>
        <taxon>Lophotrochozoa</taxon>
        <taxon>Annelida</taxon>
        <taxon>Polychaeta</taxon>
        <taxon>Sedentaria</taxon>
        <taxon>Canalipalpata</taxon>
        <taxon>Terebellida</taxon>
        <taxon>Terebelliformia</taxon>
        <taxon>Alvinellidae</taxon>
        <taxon>Paralvinella</taxon>
    </lineage>
</organism>
<keyword evidence="4" id="KW-1185">Reference proteome</keyword>
<evidence type="ECO:0000313" key="4">
    <source>
        <dbReference type="Proteomes" id="UP001208570"/>
    </source>
</evidence>
<proteinExistence type="predicted"/>
<evidence type="ECO:0008006" key="5">
    <source>
        <dbReference type="Google" id="ProtNLM"/>
    </source>
</evidence>
<evidence type="ECO:0000256" key="1">
    <source>
        <dbReference type="ARBA" id="ARBA00023054"/>
    </source>
</evidence>
<dbReference type="EMBL" id="JAODUP010000589">
    <property type="protein sequence ID" value="KAK2146678.1"/>
    <property type="molecule type" value="Genomic_DNA"/>
</dbReference>